<reference evidence="1 2" key="1">
    <citation type="journal article" date="2014" name="Int. J. Syst. Evol. Microbiol.">
        <title>Complete genome sequence of Corynebacterium casei LMG S-19264T (=DSM 44701T), isolated from a smear-ripened cheese.</title>
        <authorList>
            <consortium name="US DOE Joint Genome Institute (JGI-PGF)"/>
            <person name="Walter F."/>
            <person name="Albersmeier A."/>
            <person name="Kalinowski J."/>
            <person name="Ruckert C."/>
        </authorList>
    </citation>
    <scope>NUCLEOTIDE SEQUENCE [LARGE SCALE GENOMIC DNA]</scope>
    <source>
        <strain evidence="1 2">CGMCC 1.16330</strain>
    </source>
</reference>
<dbReference type="AlphaFoldDB" id="A0A8J3ECW3"/>
<dbReference type="Proteomes" id="UP000597507">
    <property type="component" value="Unassembled WGS sequence"/>
</dbReference>
<keyword evidence="2" id="KW-1185">Reference proteome</keyword>
<proteinExistence type="predicted"/>
<dbReference type="RefSeq" id="WP_188903811.1">
    <property type="nucleotide sequence ID" value="NZ_BMKS01000021.1"/>
</dbReference>
<evidence type="ECO:0000313" key="1">
    <source>
        <dbReference type="EMBL" id="GGG50151.1"/>
    </source>
</evidence>
<comment type="caution">
    <text evidence="1">The sequence shown here is derived from an EMBL/GenBank/DDBJ whole genome shotgun (WGS) entry which is preliminary data.</text>
</comment>
<protein>
    <recommendedName>
        <fullName evidence="3">Pectate lyase superfamily protein domain-containing protein</fullName>
    </recommendedName>
</protein>
<dbReference type="InterPro" id="IPR012334">
    <property type="entry name" value="Pectin_lyas_fold"/>
</dbReference>
<dbReference type="Gene3D" id="2.160.20.10">
    <property type="entry name" value="Single-stranded right-handed beta-helix, Pectin lyase-like"/>
    <property type="match status" value="1"/>
</dbReference>
<dbReference type="SUPFAM" id="SSF51126">
    <property type="entry name" value="Pectin lyase-like"/>
    <property type="match status" value="1"/>
</dbReference>
<name>A0A8J3ECW3_9PROT</name>
<gene>
    <name evidence="1" type="ORF">GCM10010964_41760</name>
</gene>
<dbReference type="InterPro" id="IPR011050">
    <property type="entry name" value="Pectin_lyase_fold/virulence"/>
</dbReference>
<evidence type="ECO:0008006" key="3">
    <source>
        <dbReference type="Google" id="ProtNLM"/>
    </source>
</evidence>
<organism evidence="1 2">
    <name type="scientific">Caldovatus sediminis</name>
    <dbReference type="NCBI Taxonomy" id="2041189"/>
    <lineage>
        <taxon>Bacteria</taxon>
        <taxon>Pseudomonadati</taxon>
        <taxon>Pseudomonadota</taxon>
        <taxon>Alphaproteobacteria</taxon>
        <taxon>Acetobacterales</taxon>
        <taxon>Roseomonadaceae</taxon>
        <taxon>Caldovatus</taxon>
    </lineage>
</organism>
<accession>A0A8J3ECW3</accession>
<sequence>MPEHITIGDVAPHALYVADGVQTAFTYPFPIFAAADLEVRLNRVLQSGGYAVTGAGQSGGGQVVFAAPPAAGSLVALRRRLRIARTTDFQENGVLRARTLNDELDYQTAALQDVAAETAGAIRLDPSEAGGRLTLPPREARANRLLGFDSLGDATVFARGEPTLSVPHPGGIPRTVEDKLAERLSARDLGAVGDGVADDGPALQAAMNAAAASGRHLEIGEGTYRTGQPLSLPGAAAGLTMRGAILYAGPAGQAALTLGDGAAVRNAAKLYEGLRVVRETVSDWLDEADIGIVLRNLDASRVEIRQVEGFTIGARTLGEERGFEDTTLVLGRFSNNRIGLDIRTATAAGWNTSVRYYGGHFTVASALHTDKDRFGVRLSAAPGAYIAHNRHLFDGPNFELQAEGRPISGIPFLSEVSSRAVWARGIRMEGCSPYVARHTGAAEDHLYEVAWASQGYEVDVDYAPGATRAGSVVRRYHRAAAHREFAREVAAVPSLRAAALRWSNTETGFERLACLSTSVSGSPGLLEHFAFPGLDQYVLTDAGVLLTGGRGLGFVVDARRCREFALAVDADGPRLVVQCFDANRALLTDAAGPLALASGQTLAYNATARWWQGSADMTDAGLLRLQVVRLAPQVAYAIIGIARISADYEVRALRLCCDPAFSPPLLYGLPWLPHGRRELTAELAWDPPSLAAGASTQVNVPLPGARAGDFAQAGFSLATSGIVFLANVGASDVVTVTAWNRSGVTIDLGAGTVRARVVKA</sequence>
<evidence type="ECO:0000313" key="2">
    <source>
        <dbReference type="Proteomes" id="UP000597507"/>
    </source>
</evidence>
<dbReference type="EMBL" id="BMKS01000021">
    <property type="protein sequence ID" value="GGG50151.1"/>
    <property type="molecule type" value="Genomic_DNA"/>
</dbReference>